<sequence>MDPDNLPDPSAAPHPDSVIRLASTIHRFSIPFIDPGDQLSFETSFKTCSAGHQSTTSVLLQADTHRHAIKKSMADGKLSYPALSKSLLEYIPLINQILLSCKFQPESVTLDKRLVFSWHSGIEHTKDKHKHYFISEALMFELVMSVATYALSESNIGCDACVSGNFPEASRHFTKTVGIFQYLGEDLLPNWMAKSKQHAEMEKESLAETRVGVCVAFTSLYMAMSQQMAVATILIKPGVPNYSLVGKLCLGIAEEFETFVSTLRSKSPMHLDRIDPAFLTLITFCINVQQALSLYFLARSLWIASEYGVAIAALDEATIAMRVRTSPEKRGLPEMDEKGPLASLVGEVNGFRLHMSTLLKSWERDNLLVYFDKVRERERERESGLDAVALLNYCRVERSVTCLTISCLIYTSIHAMQVPPSVPSEKGLQPIQLKKAEQYILEMRDPLPLGVVVESPSKVAVNVSSDATSMQPTPTTSAHPVEP</sequence>
<dbReference type="Proteomes" id="UP001530293">
    <property type="component" value="Unassembled WGS sequence"/>
</dbReference>
<proteinExistence type="predicted"/>
<evidence type="ECO:0000313" key="3">
    <source>
        <dbReference type="EMBL" id="KAL3767210.1"/>
    </source>
</evidence>
<feature type="domain" description="BRO1" evidence="2">
    <location>
        <begin position="26"/>
        <end position="483"/>
    </location>
</feature>
<evidence type="ECO:0000256" key="1">
    <source>
        <dbReference type="SAM" id="MobiDB-lite"/>
    </source>
</evidence>
<reference evidence="3 4" key="1">
    <citation type="submission" date="2024-10" db="EMBL/GenBank/DDBJ databases">
        <title>Updated reference genomes for cyclostephanoid diatoms.</title>
        <authorList>
            <person name="Roberts W.R."/>
            <person name="Alverson A.J."/>
        </authorList>
    </citation>
    <scope>NUCLEOTIDE SEQUENCE [LARGE SCALE GENOMIC DNA]</scope>
    <source>
        <strain evidence="3 4">AJA232-27</strain>
    </source>
</reference>
<dbReference type="InterPro" id="IPR038499">
    <property type="entry name" value="BRO1_sf"/>
</dbReference>
<comment type="caution">
    <text evidence="3">The sequence shown here is derived from an EMBL/GenBank/DDBJ whole genome shotgun (WGS) entry which is preliminary data.</text>
</comment>
<accession>A0ABD3MTC6</accession>
<feature type="region of interest" description="Disordered" evidence="1">
    <location>
        <begin position="463"/>
        <end position="483"/>
    </location>
</feature>
<name>A0ABD3MTC6_9STRA</name>
<dbReference type="InterPro" id="IPR004328">
    <property type="entry name" value="BRO1_dom"/>
</dbReference>
<organism evidence="3 4">
    <name type="scientific">Discostella pseudostelligera</name>
    <dbReference type="NCBI Taxonomy" id="259834"/>
    <lineage>
        <taxon>Eukaryota</taxon>
        <taxon>Sar</taxon>
        <taxon>Stramenopiles</taxon>
        <taxon>Ochrophyta</taxon>
        <taxon>Bacillariophyta</taxon>
        <taxon>Coscinodiscophyceae</taxon>
        <taxon>Thalassiosirophycidae</taxon>
        <taxon>Stephanodiscales</taxon>
        <taxon>Stephanodiscaceae</taxon>
        <taxon>Discostella</taxon>
    </lineage>
</organism>
<dbReference type="PROSITE" id="PS51180">
    <property type="entry name" value="BRO1"/>
    <property type="match status" value="1"/>
</dbReference>
<dbReference type="Pfam" id="PF03097">
    <property type="entry name" value="BRO1"/>
    <property type="match status" value="1"/>
</dbReference>
<dbReference type="EMBL" id="JALLBG020000077">
    <property type="protein sequence ID" value="KAL3767210.1"/>
    <property type="molecule type" value="Genomic_DNA"/>
</dbReference>
<dbReference type="AlphaFoldDB" id="A0ABD3MTC6"/>
<protein>
    <recommendedName>
        <fullName evidence="2">BRO1 domain-containing protein</fullName>
    </recommendedName>
</protein>
<gene>
    <name evidence="3" type="ORF">ACHAWU_003301</name>
</gene>
<evidence type="ECO:0000259" key="2">
    <source>
        <dbReference type="PROSITE" id="PS51180"/>
    </source>
</evidence>
<evidence type="ECO:0000313" key="4">
    <source>
        <dbReference type="Proteomes" id="UP001530293"/>
    </source>
</evidence>
<dbReference type="Gene3D" id="1.25.40.280">
    <property type="entry name" value="alix/aip1 like domains"/>
    <property type="match status" value="1"/>
</dbReference>
<keyword evidence="4" id="KW-1185">Reference proteome</keyword>
<dbReference type="SMART" id="SM01041">
    <property type="entry name" value="BRO1"/>
    <property type="match status" value="1"/>
</dbReference>